<dbReference type="InterPro" id="IPR006145">
    <property type="entry name" value="PsdUridine_synth_RsuA/RluA"/>
</dbReference>
<dbReference type="Pfam" id="PF00849">
    <property type="entry name" value="PseudoU_synth_2"/>
    <property type="match status" value="1"/>
</dbReference>
<dbReference type="GO" id="GO:0140098">
    <property type="term" value="F:catalytic activity, acting on RNA"/>
    <property type="evidence" value="ECO:0007669"/>
    <property type="project" value="UniProtKB-ARBA"/>
</dbReference>
<dbReference type="GO" id="GO:0009982">
    <property type="term" value="F:pseudouridine synthase activity"/>
    <property type="evidence" value="ECO:0007669"/>
    <property type="project" value="InterPro"/>
</dbReference>
<dbReference type="EMBL" id="ARYN01000002">
    <property type="protein sequence ID" value="ORL46927.1"/>
    <property type="molecule type" value="Genomic_DNA"/>
</dbReference>
<dbReference type="Proteomes" id="UP000192746">
    <property type="component" value="Unassembled WGS sequence"/>
</dbReference>
<comment type="similarity">
    <text evidence="1">Belongs to the pseudouridine synthase RluA family.</text>
</comment>
<name>A0A1Y1T790_9FLAO</name>
<evidence type="ECO:0000256" key="1">
    <source>
        <dbReference type="ARBA" id="ARBA00010876"/>
    </source>
</evidence>
<dbReference type="GO" id="GO:0006396">
    <property type="term" value="P:RNA processing"/>
    <property type="evidence" value="ECO:0007669"/>
    <property type="project" value="UniProtKB-ARBA"/>
</dbReference>
<dbReference type="InterPro" id="IPR020103">
    <property type="entry name" value="PsdUridine_synth_cat_dom_sf"/>
</dbReference>
<organism evidence="4 5">
    <name type="scientific">Zunongwangia atlantica 22II14-10F7</name>
    <dbReference type="NCBI Taxonomy" id="1185767"/>
    <lineage>
        <taxon>Bacteria</taxon>
        <taxon>Pseudomonadati</taxon>
        <taxon>Bacteroidota</taxon>
        <taxon>Flavobacteriia</taxon>
        <taxon>Flavobacteriales</taxon>
        <taxon>Flavobacteriaceae</taxon>
        <taxon>Zunongwangia</taxon>
    </lineage>
</organism>
<evidence type="ECO:0000313" key="4">
    <source>
        <dbReference type="EMBL" id="ORL46927.1"/>
    </source>
</evidence>
<dbReference type="RefSeq" id="WP_084840172.1">
    <property type="nucleotide sequence ID" value="NZ_ARYN01000002.1"/>
</dbReference>
<dbReference type="PROSITE" id="PS01129">
    <property type="entry name" value="PSI_RLU"/>
    <property type="match status" value="1"/>
</dbReference>
<evidence type="ECO:0000313" key="5">
    <source>
        <dbReference type="Proteomes" id="UP000192746"/>
    </source>
</evidence>
<sequence length="233" mass="26724">MATDKLLSNKDNLQVLHEDNHVIIVNKRVGDIVQGDKTGDKPLSEVVKSYIKEKYNKPGNVYLGVVHRLDRPTSGIVLFSKTSKALPRLNKLFQQKDAKKTYWAVVKNRPPKDKDVLVHYLKRNPKQNKSFAHKNEVPDSKKAILEYRILKELNNYFLLEIDLQTGRHHQIRSQLSAIGCPIKGDLKYGFDRSNKDAGIHLHARKLEFIHPVKNEPVKVIAEVPDEPLWKACV</sequence>
<dbReference type="SUPFAM" id="SSF55120">
    <property type="entry name" value="Pseudouridine synthase"/>
    <property type="match status" value="1"/>
</dbReference>
<dbReference type="STRING" id="1185767.IIF7_02876"/>
<gene>
    <name evidence="4" type="ORF">IIF7_02876</name>
</gene>
<dbReference type="GO" id="GO:0003723">
    <property type="term" value="F:RNA binding"/>
    <property type="evidence" value="ECO:0007669"/>
    <property type="project" value="InterPro"/>
</dbReference>
<reference evidence="4 5" key="1">
    <citation type="submission" date="2013-04" db="EMBL/GenBank/DDBJ databases">
        <title>Zunongwangia sp. 22II14-10F7 Genome Sequencing.</title>
        <authorList>
            <person name="Lai Q."/>
            <person name="Shao Z."/>
        </authorList>
    </citation>
    <scope>NUCLEOTIDE SEQUENCE [LARGE SCALE GENOMIC DNA]</scope>
    <source>
        <strain evidence="4 5">22II14-10F7</strain>
    </source>
</reference>
<dbReference type="CDD" id="cd02869">
    <property type="entry name" value="PseudoU_synth_RluA_like"/>
    <property type="match status" value="1"/>
</dbReference>
<evidence type="ECO:0000256" key="2">
    <source>
        <dbReference type="ARBA" id="ARBA00023235"/>
    </source>
</evidence>
<dbReference type="InterPro" id="IPR050188">
    <property type="entry name" value="RluA_PseudoU_synthase"/>
</dbReference>
<keyword evidence="2" id="KW-0413">Isomerase</keyword>
<comment type="caution">
    <text evidence="4">The sequence shown here is derived from an EMBL/GenBank/DDBJ whole genome shotgun (WGS) entry which is preliminary data.</text>
</comment>
<protein>
    <submittedName>
        <fullName evidence="4">Pseudouridylate synthase</fullName>
    </submittedName>
</protein>
<proteinExistence type="inferred from homology"/>
<evidence type="ECO:0000259" key="3">
    <source>
        <dbReference type="Pfam" id="PF00849"/>
    </source>
</evidence>
<keyword evidence="5" id="KW-1185">Reference proteome</keyword>
<feature type="domain" description="Pseudouridine synthase RsuA/RluA-like" evidence="3">
    <location>
        <begin position="21"/>
        <end position="177"/>
    </location>
</feature>
<dbReference type="PANTHER" id="PTHR21600">
    <property type="entry name" value="MITOCHONDRIAL RNA PSEUDOURIDINE SYNTHASE"/>
    <property type="match status" value="1"/>
</dbReference>
<dbReference type="Gene3D" id="3.30.2350.10">
    <property type="entry name" value="Pseudouridine synthase"/>
    <property type="match status" value="1"/>
</dbReference>
<dbReference type="AlphaFoldDB" id="A0A1Y1T790"/>
<dbReference type="OrthoDB" id="9807829at2"/>
<accession>A0A1Y1T790</accession>
<dbReference type="GO" id="GO:0001522">
    <property type="term" value="P:pseudouridine synthesis"/>
    <property type="evidence" value="ECO:0007669"/>
    <property type="project" value="InterPro"/>
</dbReference>
<dbReference type="InterPro" id="IPR006224">
    <property type="entry name" value="PsdUridine_synth_RluA-like_CS"/>
</dbReference>
<dbReference type="PANTHER" id="PTHR21600:SF83">
    <property type="entry name" value="PSEUDOURIDYLATE SYNTHASE RPUSD4, MITOCHONDRIAL"/>
    <property type="match status" value="1"/>
</dbReference>